<name>A0ABM9US19_SARVE</name>
<dbReference type="PANTHER" id="PTHR30487:SF0">
    <property type="entry name" value="PREPILIN LEADER PEPTIDASE_N-METHYLTRANSFERASE-RELATED"/>
    <property type="match status" value="1"/>
</dbReference>
<dbReference type="PANTHER" id="PTHR30487">
    <property type="entry name" value="TYPE 4 PREPILIN-LIKE PROTEINS LEADER PEPTIDE-PROCESSING ENZYME"/>
    <property type="match status" value="1"/>
</dbReference>
<evidence type="ECO:0000256" key="4">
    <source>
        <dbReference type="ARBA" id="ARBA00022692"/>
    </source>
</evidence>
<evidence type="ECO:0000259" key="9">
    <source>
        <dbReference type="Pfam" id="PF06750"/>
    </source>
</evidence>
<organism evidence="10 11">
    <name type="scientific">Sarcina ventriculi</name>
    <name type="common">Clostridium ventriculi</name>
    <dbReference type="NCBI Taxonomy" id="1267"/>
    <lineage>
        <taxon>Bacteria</taxon>
        <taxon>Bacillati</taxon>
        <taxon>Bacillota</taxon>
        <taxon>Clostridia</taxon>
        <taxon>Eubacteriales</taxon>
        <taxon>Clostridiaceae</taxon>
        <taxon>Sarcina</taxon>
    </lineage>
</organism>
<comment type="caution">
    <text evidence="10">The sequence shown here is derived from an EMBL/GenBank/DDBJ whole genome shotgun (WGS) entry which is preliminary data.</text>
</comment>
<gene>
    <name evidence="10" type="primary">pppA</name>
    <name evidence="10" type="ORF">ERS852473_02054</name>
</gene>
<dbReference type="EMBL" id="CYZR01000007">
    <property type="protein sequence ID" value="CUO15225.1"/>
    <property type="molecule type" value="Genomic_DNA"/>
</dbReference>
<dbReference type="InterPro" id="IPR010627">
    <property type="entry name" value="Prepilin_pept_A24_N"/>
</dbReference>
<dbReference type="RefSeq" id="WP_055260058.1">
    <property type="nucleotide sequence ID" value="NZ_CABIXL010000007.1"/>
</dbReference>
<evidence type="ECO:0000256" key="6">
    <source>
        <dbReference type="ARBA" id="ARBA00023136"/>
    </source>
</evidence>
<feature type="domain" description="Prepilin type IV endopeptidase peptidase" evidence="8">
    <location>
        <begin position="102"/>
        <end position="212"/>
    </location>
</feature>
<evidence type="ECO:0000256" key="3">
    <source>
        <dbReference type="ARBA" id="ARBA00022475"/>
    </source>
</evidence>
<evidence type="ECO:0000313" key="11">
    <source>
        <dbReference type="Proteomes" id="UP000095488"/>
    </source>
</evidence>
<feature type="transmembrane region" description="Helical" evidence="7">
    <location>
        <begin position="223"/>
        <end position="241"/>
    </location>
</feature>
<feature type="domain" description="Prepilin peptidase A24 N-terminal" evidence="9">
    <location>
        <begin position="9"/>
        <end position="88"/>
    </location>
</feature>
<protein>
    <submittedName>
        <fullName evidence="10">Leader peptidase pppA</fullName>
    </submittedName>
</protein>
<feature type="transmembrane region" description="Helical" evidence="7">
    <location>
        <begin position="120"/>
        <end position="140"/>
    </location>
</feature>
<dbReference type="Gene3D" id="1.20.120.1220">
    <property type="match status" value="1"/>
</dbReference>
<dbReference type="Pfam" id="PF01478">
    <property type="entry name" value="Peptidase_A24"/>
    <property type="match status" value="1"/>
</dbReference>
<evidence type="ECO:0000313" key="10">
    <source>
        <dbReference type="EMBL" id="CUO15225.1"/>
    </source>
</evidence>
<evidence type="ECO:0000256" key="1">
    <source>
        <dbReference type="ARBA" id="ARBA00004651"/>
    </source>
</evidence>
<proteinExistence type="inferred from homology"/>
<comment type="subcellular location">
    <subcellularLocation>
        <location evidence="1">Cell membrane</location>
        <topology evidence="1">Multi-pass membrane protein</topology>
    </subcellularLocation>
</comment>
<keyword evidence="4 7" id="KW-0812">Transmembrane</keyword>
<sequence length="254" mass="29697">MKYIFVFYYGMVLGNFFSTCVDRIPQEKSILYPNYCCNNYNSKLKYYNLIPLLSFLNLRGKCKNCNRNIGIQHVMIKILTGIMFVVLLKYFNFSLNFIKYGLLFSILMVSSFIDYNTQYVFFNVSIIGIVSGVLFFILDILNGKEILSMFLKVIIPLFLIYGIMFIVKKINKIDGIGYGDLEIFLILSLYLELRVVFLSMYLSILLVSCVAIIKYIKKNRQQYVAFVPYMSIATFVSVIFYEDIINYYLSLLTF</sequence>
<dbReference type="Proteomes" id="UP000095488">
    <property type="component" value="Unassembled WGS sequence"/>
</dbReference>
<feature type="transmembrane region" description="Helical" evidence="7">
    <location>
        <begin position="173"/>
        <end position="191"/>
    </location>
</feature>
<evidence type="ECO:0000259" key="8">
    <source>
        <dbReference type="Pfam" id="PF01478"/>
    </source>
</evidence>
<dbReference type="InterPro" id="IPR000045">
    <property type="entry name" value="Prepilin_IV_endopep_pep"/>
</dbReference>
<feature type="transmembrane region" description="Helical" evidence="7">
    <location>
        <begin position="6"/>
        <end position="24"/>
    </location>
</feature>
<feature type="transmembrane region" description="Helical" evidence="7">
    <location>
        <begin position="97"/>
        <end position="113"/>
    </location>
</feature>
<accession>A0ABM9US19</accession>
<dbReference type="InterPro" id="IPR050882">
    <property type="entry name" value="Prepilin_peptidase/N-MTase"/>
</dbReference>
<keyword evidence="3" id="KW-1003">Cell membrane</keyword>
<keyword evidence="11" id="KW-1185">Reference proteome</keyword>
<evidence type="ECO:0000256" key="5">
    <source>
        <dbReference type="ARBA" id="ARBA00022989"/>
    </source>
</evidence>
<keyword evidence="5 7" id="KW-1133">Transmembrane helix</keyword>
<keyword evidence="6 7" id="KW-0472">Membrane</keyword>
<dbReference type="Pfam" id="PF06750">
    <property type="entry name" value="A24_N_bact"/>
    <property type="match status" value="1"/>
</dbReference>
<feature type="transmembrane region" description="Helical" evidence="7">
    <location>
        <begin position="146"/>
        <end position="166"/>
    </location>
</feature>
<feature type="transmembrane region" description="Helical" evidence="7">
    <location>
        <begin position="74"/>
        <end position="91"/>
    </location>
</feature>
<evidence type="ECO:0000256" key="7">
    <source>
        <dbReference type="SAM" id="Phobius"/>
    </source>
</evidence>
<evidence type="ECO:0000256" key="2">
    <source>
        <dbReference type="ARBA" id="ARBA00005801"/>
    </source>
</evidence>
<reference evidence="10 11" key="1">
    <citation type="submission" date="2015-09" db="EMBL/GenBank/DDBJ databases">
        <authorList>
            <consortium name="Pathogen Informatics"/>
        </authorList>
    </citation>
    <scope>NUCLEOTIDE SEQUENCE [LARGE SCALE GENOMIC DNA]</scope>
    <source>
        <strain evidence="10 11">2789STDY5834858</strain>
    </source>
</reference>
<feature type="transmembrane region" description="Helical" evidence="7">
    <location>
        <begin position="197"/>
        <end position="216"/>
    </location>
</feature>
<comment type="similarity">
    <text evidence="2">Belongs to the peptidase A24 family.</text>
</comment>